<dbReference type="Gene3D" id="1.20.5.1930">
    <property type="match status" value="1"/>
</dbReference>
<feature type="transmembrane region" description="Helical" evidence="10">
    <location>
        <begin position="177"/>
        <end position="195"/>
    </location>
</feature>
<evidence type="ECO:0000256" key="6">
    <source>
        <dbReference type="ARBA" id="ARBA00022777"/>
    </source>
</evidence>
<keyword evidence="4" id="KW-0808">Transferase</keyword>
<dbReference type="Gene3D" id="3.30.565.10">
    <property type="entry name" value="Histidine kinase-like ATPase, C-terminal domain"/>
    <property type="match status" value="1"/>
</dbReference>
<dbReference type="PANTHER" id="PTHR24421">
    <property type="entry name" value="NITRATE/NITRITE SENSOR PROTEIN NARX-RELATED"/>
    <property type="match status" value="1"/>
</dbReference>
<keyword evidence="10" id="KW-0812">Transmembrane</keyword>
<evidence type="ECO:0000259" key="11">
    <source>
        <dbReference type="Pfam" id="PF02518"/>
    </source>
</evidence>
<keyword evidence="10" id="KW-1133">Transmembrane helix</keyword>
<keyword evidence="5" id="KW-0547">Nucleotide-binding</keyword>
<dbReference type="Pfam" id="PF02518">
    <property type="entry name" value="HATPase_c"/>
    <property type="match status" value="1"/>
</dbReference>
<sequence length="492" mass="51238">MTSAEPSGAVAPATAREVGRGDGPGWESGPVIRRAALARAPRADEALPLTEEQVRGASPVARLVTARPWVMDVTVAVVIALVGVVGSGFIWETANGAIAIGLYPRDAGVTERVTTTWLVGTAVGACLLLLRRARPLTVTVLLTAATLVSLHVAAVIGVLGACLACALYSVAAARGTTTTWVVFGAVMTVVTLALWRWQDLGLIEIIAWFGANTSPQSEWVQYRDEPLMSPGRRMGSVLLLLALLLLGVAVGSAARARRLHAAELVERYRALARQRDDGIALARATERAHIAREMHDVVAHSLTVMIALADGADAAFERAPDRSRAAVRQVADTGRSALADMQRVLGALGPASSSDDPVAPTEVDLSTVVERFGTAGLAVTATGLDTALPDDTSVRLAVLRILGEALTNVLRHAPGASSVEVAVRRTPTTVEVDVVDGGGLRAGEGPGTGRGIVGMRERAALLGGHVEAGPRPDGGWQVHAVLPWAEDGGEAR</sequence>
<dbReference type="PANTHER" id="PTHR24421:SF10">
    <property type="entry name" value="NITRATE_NITRITE SENSOR PROTEIN NARQ"/>
    <property type="match status" value="1"/>
</dbReference>
<evidence type="ECO:0000313" key="13">
    <source>
        <dbReference type="EMBL" id="MBD7919788.1"/>
    </source>
</evidence>
<dbReference type="InterPro" id="IPR011712">
    <property type="entry name" value="Sig_transdc_His_kin_sub3_dim/P"/>
</dbReference>
<feature type="transmembrane region" description="Helical" evidence="10">
    <location>
        <begin position="142"/>
        <end position="171"/>
    </location>
</feature>
<evidence type="ECO:0000259" key="12">
    <source>
        <dbReference type="Pfam" id="PF07730"/>
    </source>
</evidence>
<dbReference type="EMBL" id="JACSQV010000015">
    <property type="protein sequence ID" value="MBD7919788.1"/>
    <property type="molecule type" value="Genomic_DNA"/>
</dbReference>
<feature type="transmembrane region" description="Helical" evidence="10">
    <location>
        <begin position="237"/>
        <end position="254"/>
    </location>
</feature>
<dbReference type="Proteomes" id="UP000604241">
    <property type="component" value="Unassembled WGS sequence"/>
</dbReference>
<evidence type="ECO:0000256" key="7">
    <source>
        <dbReference type="ARBA" id="ARBA00022840"/>
    </source>
</evidence>
<dbReference type="Pfam" id="PF07730">
    <property type="entry name" value="HisKA_3"/>
    <property type="match status" value="1"/>
</dbReference>
<dbReference type="InterPro" id="IPR003594">
    <property type="entry name" value="HATPase_dom"/>
</dbReference>
<reference evidence="13 14" key="1">
    <citation type="submission" date="2020-08" db="EMBL/GenBank/DDBJ databases">
        <title>A Genomic Blueprint of the Chicken Gut Microbiome.</title>
        <authorList>
            <person name="Gilroy R."/>
            <person name="Ravi A."/>
            <person name="Getino M."/>
            <person name="Pursley I."/>
            <person name="Horton D.L."/>
            <person name="Alikhan N.-F."/>
            <person name="Baker D."/>
            <person name="Gharbi K."/>
            <person name="Hall N."/>
            <person name="Watson M."/>
            <person name="Adriaenssens E.M."/>
            <person name="Foster-Nyarko E."/>
            <person name="Jarju S."/>
            <person name="Secka A."/>
            <person name="Antonio M."/>
            <person name="Oren A."/>
            <person name="Chaudhuri R."/>
            <person name="La Ragione R.M."/>
            <person name="Hildebrand F."/>
            <person name="Pallen M.J."/>
        </authorList>
    </citation>
    <scope>NUCLEOTIDE SEQUENCE [LARGE SCALE GENOMIC DNA]</scope>
    <source>
        <strain evidence="13 14">Sa3CUA2</strain>
    </source>
</reference>
<feature type="transmembrane region" description="Helical" evidence="10">
    <location>
        <begin position="111"/>
        <end position="130"/>
    </location>
</feature>
<dbReference type="CDD" id="cd16917">
    <property type="entry name" value="HATPase_UhpB-NarQ-NarX-like"/>
    <property type="match status" value="1"/>
</dbReference>
<keyword evidence="6 13" id="KW-0418">Kinase</keyword>
<name>A0ABR8QH84_9CELL</name>
<evidence type="ECO:0000256" key="3">
    <source>
        <dbReference type="ARBA" id="ARBA00022553"/>
    </source>
</evidence>
<evidence type="ECO:0000256" key="10">
    <source>
        <dbReference type="SAM" id="Phobius"/>
    </source>
</evidence>
<feature type="domain" description="Signal transduction histidine kinase subgroup 3 dimerisation and phosphoacceptor" evidence="12">
    <location>
        <begin position="286"/>
        <end position="351"/>
    </location>
</feature>
<organism evidence="13 14">
    <name type="scientific">Cellulomonas avistercoris</name>
    <dbReference type="NCBI Taxonomy" id="2762242"/>
    <lineage>
        <taxon>Bacteria</taxon>
        <taxon>Bacillati</taxon>
        <taxon>Actinomycetota</taxon>
        <taxon>Actinomycetes</taxon>
        <taxon>Micrococcales</taxon>
        <taxon>Cellulomonadaceae</taxon>
        <taxon>Cellulomonas</taxon>
    </lineage>
</organism>
<keyword evidence="10" id="KW-0472">Membrane</keyword>
<dbReference type="SUPFAM" id="SSF55874">
    <property type="entry name" value="ATPase domain of HSP90 chaperone/DNA topoisomerase II/histidine kinase"/>
    <property type="match status" value="1"/>
</dbReference>
<keyword evidence="8" id="KW-0902">Two-component regulatory system</keyword>
<keyword evidence="14" id="KW-1185">Reference proteome</keyword>
<feature type="transmembrane region" description="Helical" evidence="10">
    <location>
        <begin position="69"/>
        <end position="91"/>
    </location>
</feature>
<comment type="catalytic activity">
    <reaction evidence="1">
        <text>ATP + protein L-histidine = ADP + protein N-phospho-L-histidine.</text>
        <dbReference type="EC" id="2.7.13.3"/>
    </reaction>
</comment>
<proteinExistence type="predicted"/>
<evidence type="ECO:0000313" key="14">
    <source>
        <dbReference type="Proteomes" id="UP000604241"/>
    </source>
</evidence>
<accession>A0ABR8QH84</accession>
<comment type="caution">
    <text evidence="13">The sequence shown here is derived from an EMBL/GenBank/DDBJ whole genome shotgun (WGS) entry which is preliminary data.</text>
</comment>
<protein>
    <recommendedName>
        <fullName evidence="2">histidine kinase</fullName>
        <ecNumber evidence="2">2.7.13.3</ecNumber>
    </recommendedName>
</protein>
<evidence type="ECO:0000256" key="8">
    <source>
        <dbReference type="ARBA" id="ARBA00023012"/>
    </source>
</evidence>
<feature type="domain" description="Histidine kinase/HSP90-like ATPase" evidence="11">
    <location>
        <begin position="397"/>
        <end position="484"/>
    </location>
</feature>
<feature type="region of interest" description="Disordered" evidence="9">
    <location>
        <begin position="1"/>
        <end position="29"/>
    </location>
</feature>
<evidence type="ECO:0000256" key="4">
    <source>
        <dbReference type="ARBA" id="ARBA00022679"/>
    </source>
</evidence>
<dbReference type="EC" id="2.7.13.3" evidence="2"/>
<evidence type="ECO:0000256" key="9">
    <source>
        <dbReference type="SAM" id="MobiDB-lite"/>
    </source>
</evidence>
<gene>
    <name evidence="13" type="ORF">H9657_16070</name>
</gene>
<evidence type="ECO:0000256" key="5">
    <source>
        <dbReference type="ARBA" id="ARBA00022741"/>
    </source>
</evidence>
<keyword evidence="3" id="KW-0597">Phosphoprotein</keyword>
<evidence type="ECO:0000256" key="2">
    <source>
        <dbReference type="ARBA" id="ARBA00012438"/>
    </source>
</evidence>
<keyword evidence="7" id="KW-0067">ATP-binding</keyword>
<evidence type="ECO:0000256" key="1">
    <source>
        <dbReference type="ARBA" id="ARBA00000085"/>
    </source>
</evidence>
<dbReference type="GO" id="GO:0016301">
    <property type="term" value="F:kinase activity"/>
    <property type="evidence" value="ECO:0007669"/>
    <property type="project" value="UniProtKB-KW"/>
</dbReference>
<dbReference type="InterPro" id="IPR036890">
    <property type="entry name" value="HATPase_C_sf"/>
</dbReference>
<dbReference type="InterPro" id="IPR050482">
    <property type="entry name" value="Sensor_HK_TwoCompSys"/>
</dbReference>